<dbReference type="AlphaFoldDB" id="K3X767"/>
<dbReference type="PANTHER" id="PTHR44329:SF214">
    <property type="entry name" value="PROTEIN KINASE DOMAIN-CONTAINING PROTEIN"/>
    <property type="match status" value="1"/>
</dbReference>
<sequence>METEALPRTPQRPNATQSEPTRVARQPIDTVYLPPGPTASFQAAFFDKIIFYVFQFLIPHLPKQVKQHVIDKLGLHIAPLVPEWFIPEQDVKMNALQCKSERIGEWLGATVIVSTSQAMLADFEESATRWFQCRHPYVIKLFGACHTSTPRLFIYEHSLNGTLREFLQIEKNKDLKWQKLHEAALGLQYLHRRKIVHGDLRSENIVVSSDFRAQIAGLEHRSTCWVSKCRVYKAPELLQGNEGSLASDIYAFGMCILQLIAESSPHGDRRHENQNWVESQRQNAETAHWQLVDKMTKTEPKDRVKIAYVTKKLEQLATEERAEFRARNASSEYCQEMQIDRGVDMVSLRH</sequence>
<dbReference type="InterPro" id="IPR051681">
    <property type="entry name" value="Ser/Thr_Kinases-Pseudokinases"/>
</dbReference>
<reference evidence="4" key="2">
    <citation type="submission" date="2010-04" db="EMBL/GenBank/DDBJ databases">
        <authorList>
            <person name="Buell R."/>
            <person name="Hamilton J."/>
            <person name="Hostetler J."/>
        </authorList>
    </citation>
    <scope>NUCLEOTIDE SEQUENCE [LARGE SCALE GENOMIC DNA]</scope>
    <source>
        <strain evidence="4">DAOM:BR144</strain>
    </source>
</reference>
<dbReference type="EMBL" id="GL376570">
    <property type="status" value="NOT_ANNOTATED_CDS"/>
    <property type="molecule type" value="Genomic_DNA"/>
</dbReference>
<organism evidence="3 4">
    <name type="scientific">Globisporangium ultimum (strain ATCC 200006 / CBS 805.95 / DAOM BR144)</name>
    <name type="common">Pythium ultimum</name>
    <dbReference type="NCBI Taxonomy" id="431595"/>
    <lineage>
        <taxon>Eukaryota</taxon>
        <taxon>Sar</taxon>
        <taxon>Stramenopiles</taxon>
        <taxon>Oomycota</taxon>
        <taxon>Peronosporomycetes</taxon>
        <taxon>Pythiales</taxon>
        <taxon>Pythiaceae</taxon>
        <taxon>Globisporangium</taxon>
    </lineage>
</organism>
<dbReference type="Pfam" id="PF07714">
    <property type="entry name" value="PK_Tyr_Ser-Thr"/>
    <property type="match status" value="1"/>
</dbReference>
<dbReference type="OMA" id="SERIGEW"/>
<feature type="domain" description="Protein kinase" evidence="2">
    <location>
        <begin position="67"/>
        <end position="316"/>
    </location>
</feature>
<dbReference type="SUPFAM" id="SSF56112">
    <property type="entry name" value="Protein kinase-like (PK-like)"/>
    <property type="match status" value="1"/>
</dbReference>
<dbReference type="InterPro" id="IPR000719">
    <property type="entry name" value="Prot_kinase_dom"/>
</dbReference>
<evidence type="ECO:0000313" key="4">
    <source>
        <dbReference type="Proteomes" id="UP000019132"/>
    </source>
</evidence>
<keyword evidence="4" id="KW-1185">Reference proteome</keyword>
<dbReference type="InterPro" id="IPR011009">
    <property type="entry name" value="Kinase-like_dom_sf"/>
</dbReference>
<dbReference type="GO" id="GO:0005524">
    <property type="term" value="F:ATP binding"/>
    <property type="evidence" value="ECO:0007669"/>
    <property type="project" value="InterPro"/>
</dbReference>
<reference evidence="3" key="3">
    <citation type="submission" date="2015-02" db="UniProtKB">
        <authorList>
            <consortium name="EnsemblProtists"/>
        </authorList>
    </citation>
    <scope>IDENTIFICATION</scope>
    <source>
        <strain evidence="3">DAOM BR144</strain>
    </source>
</reference>
<dbReference type="InParanoid" id="K3X767"/>
<dbReference type="Proteomes" id="UP000019132">
    <property type="component" value="Unassembled WGS sequence"/>
</dbReference>
<dbReference type="eggNOG" id="KOG0192">
    <property type="taxonomic scope" value="Eukaryota"/>
</dbReference>
<name>K3X767_GLOUD</name>
<dbReference type="InterPro" id="IPR001245">
    <property type="entry name" value="Ser-Thr/Tyr_kinase_cat_dom"/>
</dbReference>
<dbReference type="PANTHER" id="PTHR44329">
    <property type="entry name" value="SERINE/THREONINE-PROTEIN KINASE TNNI3K-RELATED"/>
    <property type="match status" value="1"/>
</dbReference>
<evidence type="ECO:0000259" key="2">
    <source>
        <dbReference type="PROSITE" id="PS50011"/>
    </source>
</evidence>
<dbReference type="STRING" id="431595.K3X767"/>
<dbReference type="GO" id="GO:0004674">
    <property type="term" value="F:protein serine/threonine kinase activity"/>
    <property type="evidence" value="ECO:0007669"/>
    <property type="project" value="TreeGrafter"/>
</dbReference>
<feature type="compositionally biased region" description="Polar residues" evidence="1">
    <location>
        <begin position="11"/>
        <end position="20"/>
    </location>
</feature>
<accession>K3X767</accession>
<evidence type="ECO:0000313" key="3">
    <source>
        <dbReference type="EnsemblProtists" id="PYU1_T013066"/>
    </source>
</evidence>
<evidence type="ECO:0000256" key="1">
    <source>
        <dbReference type="SAM" id="MobiDB-lite"/>
    </source>
</evidence>
<dbReference type="EnsemblProtists" id="PYU1_T013066">
    <property type="protein sequence ID" value="PYU1_T013066"/>
    <property type="gene ID" value="PYU1_G013039"/>
</dbReference>
<dbReference type="PROSITE" id="PS00109">
    <property type="entry name" value="PROTEIN_KINASE_TYR"/>
    <property type="match status" value="1"/>
</dbReference>
<protein>
    <recommendedName>
        <fullName evidence="2">Protein kinase domain-containing protein</fullName>
    </recommendedName>
</protein>
<feature type="region of interest" description="Disordered" evidence="1">
    <location>
        <begin position="1"/>
        <end position="29"/>
    </location>
</feature>
<dbReference type="PROSITE" id="PS50011">
    <property type="entry name" value="PROTEIN_KINASE_DOM"/>
    <property type="match status" value="1"/>
</dbReference>
<reference evidence="4" key="1">
    <citation type="journal article" date="2010" name="Genome Biol.">
        <title>Genome sequence of the necrotrophic plant pathogen Pythium ultimum reveals original pathogenicity mechanisms and effector repertoire.</title>
        <authorList>
            <person name="Levesque C.A."/>
            <person name="Brouwer H."/>
            <person name="Cano L."/>
            <person name="Hamilton J.P."/>
            <person name="Holt C."/>
            <person name="Huitema E."/>
            <person name="Raffaele S."/>
            <person name="Robideau G.P."/>
            <person name="Thines M."/>
            <person name="Win J."/>
            <person name="Zerillo M.M."/>
            <person name="Beakes G.W."/>
            <person name="Boore J.L."/>
            <person name="Busam D."/>
            <person name="Dumas B."/>
            <person name="Ferriera S."/>
            <person name="Fuerstenberg S.I."/>
            <person name="Gachon C.M."/>
            <person name="Gaulin E."/>
            <person name="Govers F."/>
            <person name="Grenville-Briggs L."/>
            <person name="Horner N."/>
            <person name="Hostetler J."/>
            <person name="Jiang R.H."/>
            <person name="Johnson J."/>
            <person name="Krajaejun T."/>
            <person name="Lin H."/>
            <person name="Meijer H.J."/>
            <person name="Moore B."/>
            <person name="Morris P."/>
            <person name="Phuntmart V."/>
            <person name="Puiu D."/>
            <person name="Shetty J."/>
            <person name="Stajich J.E."/>
            <person name="Tripathy S."/>
            <person name="Wawra S."/>
            <person name="van West P."/>
            <person name="Whitty B.R."/>
            <person name="Coutinho P.M."/>
            <person name="Henrissat B."/>
            <person name="Martin F."/>
            <person name="Thomas P.D."/>
            <person name="Tyler B.M."/>
            <person name="De Vries R.P."/>
            <person name="Kamoun S."/>
            <person name="Yandell M."/>
            <person name="Tisserat N."/>
            <person name="Buell C.R."/>
        </authorList>
    </citation>
    <scope>NUCLEOTIDE SEQUENCE</scope>
    <source>
        <strain evidence="4">DAOM:BR144</strain>
    </source>
</reference>
<dbReference type="Gene3D" id="1.10.510.10">
    <property type="entry name" value="Transferase(Phosphotransferase) domain 1"/>
    <property type="match status" value="1"/>
</dbReference>
<dbReference type="HOGENOM" id="CLU_000288_7_10_1"/>
<proteinExistence type="predicted"/>
<dbReference type="InterPro" id="IPR008266">
    <property type="entry name" value="Tyr_kinase_AS"/>
</dbReference>
<dbReference type="VEuPathDB" id="FungiDB:PYU1_G013039"/>